<name>A0A5Q2MLH2_9ACTN</name>
<gene>
    <name evidence="1" type="ORF">GEV26_07505</name>
</gene>
<dbReference type="KEGG" id="aef:GEV26_07505"/>
<dbReference type="InterPro" id="IPR012074">
    <property type="entry name" value="GAF_ANTAR"/>
</dbReference>
<dbReference type="PIRSF" id="PIRSF036625">
    <property type="entry name" value="GAF_ANTAR"/>
    <property type="match status" value="1"/>
</dbReference>
<sequence length="231" mass="24719">MHHDYSGDQYARMARALAGELGVTATHESATATALSIVDGCDHAGISLVMRNRKIKSVAPTDDVVTRADDLQYETGEGPCLQAIHDQETVYSSDLRSDDRWPSWAPAASSSLGIRTALSLQLFIGPDAMGCLNLYSDQPHAFGPDERVSAHALAAHIAVAMTAATDQENLSSALINRTLIGQAEGMMMQALQITAEQAFAAMVRVSQARNVKVHRVASEIVKNGLKAGLFD</sequence>
<dbReference type="Gene3D" id="3.30.450.40">
    <property type="match status" value="1"/>
</dbReference>
<dbReference type="Pfam" id="PF03861">
    <property type="entry name" value="ANTAR"/>
    <property type="match status" value="1"/>
</dbReference>
<dbReference type="SMART" id="SM01012">
    <property type="entry name" value="ANTAR"/>
    <property type="match status" value="1"/>
</dbReference>
<protein>
    <submittedName>
        <fullName evidence="1">ANTAR domain-containing protein</fullName>
    </submittedName>
</protein>
<dbReference type="RefSeq" id="WP_153652494.1">
    <property type="nucleotide sequence ID" value="NZ_CP045737.1"/>
</dbReference>
<reference evidence="1 2" key="1">
    <citation type="submission" date="2019-11" db="EMBL/GenBank/DDBJ databases">
        <authorList>
            <person name="Li J."/>
        </authorList>
    </citation>
    <scope>NUCLEOTIDE SEQUENCE [LARGE SCALE GENOMIC DNA]</scope>
    <source>
        <strain evidence="1 2">MF47</strain>
    </source>
</reference>
<dbReference type="SMART" id="SM00065">
    <property type="entry name" value="GAF"/>
    <property type="match status" value="1"/>
</dbReference>
<evidence type="ECO:0000313" key="1">
    <source>
        <dbReference type="EMBL" id="QGG41225.1"/>
    </source>
</evidence>
<dbReference type="EMBL" id="CP045737">
    <property type="protein sequence ID" value="QGG41225.1"/>
    <property type="molecule type" value="Genomic_DNA"/>
</dbReference>
<proteinExistence type="predicted"/>
<dbReference type="GO" id="GO:0003723">
    <property type="term" value="F:RNA binding"/>
    <property type="evidence" value="ECO:0007669"/>
    <property type="project" value="InterPro"/>
</dbReference>
<dbReference type="Gene3D" id="1.10.10.10">
    <property type="entry name" value="Winged helix-like DNA-binding domain superfamily/Winged helix DNA-binding domain"/>
    <property type="match status" value="1"/>
</dbReference>
<dbReference type="PROSITE" id="PS50921">
    <property type="entry name" value="ANTAR"/>
    <property type="match status" value="1"/>
</dbReference>
<dbReference type="InterPro" id="IPR005561">
    <property type="entry name" value="ANTAR"/>
</dbReference>
<keyword evidence="2" id="KW-1185">Reference proteome</keyword>
<dbReference type="Pfam" id="PF13185">
    <property type="entry name" value="GAF_2"/>
    <property type="match status" value="1"/>
</dbReference>
<dbReference type="InterPro" id="IPR003018">
    <property type="entry name" value="GAF"/>
</dbReference>
<accession>A0A5Q2MLH2</accession>
<dbReference type="SUPFAM" id="SSF55781">
    <property type="entry name" value="GAF domain-like"/>
    <property type="match status" value="1"/>
</dbReference>
<evidence type="ECO:0000313" key="2">
    <source>
        <dbReference type="Proteomes" id="UP000392064"/>
    </source>
</evidence>
<organism evidence="1 2">
    <name type="scientific">Aeromicrobium yanjiei</name>
    <dbReference type="NCBI Taxonomy" id="2662028"/>
    <lineage>
        <taxon>Bacteria</taxon>
        <taxon>Bacillati</taxon>
        <taxon>Actinomycetota</taxon>
        <taxon>Actinomycetes</taxon>
        <taxon>Propionibacteriales</taxon>
        <taxon>Nocardioidaceae</taxon>
        <taxon>Aeromicrobium</taxon>
    </lineage>
</organism>
<dbReference type="InterPro" id="IPR036388">
    <property type="entry name" value="WH-like_DNA-bd_sf"/>
</dbReference>
<dbReference type="AlphaFoldDB" id="A0A5Q2MLH2"/>
<dbReference type="Proteomes" id="UP000392064">
    <property type="component" value="Chromosome"/>
</dbReference>
<dbReference type="InterPro" id="IPR029016">
    <property type="entry name" value="GAF-like_dom_sf"/>
</dbReference>